<protein>
    <submittedName>
        <fullName evidence="1">Uncharacterized protein</fullName>
    </submittedName>
</protein>
<proteinExistence type="predicted"/>
<sequence length="129" mass="14678">MTKQKFTKELLSSIDKVSPDTRIEENIDIQHQSSDLSEAANLVNWEDIIEEAKAYAEESGSQNQEDITERDNIVVPSLDLLAPRIFDYLAFIFNTLKYIYTQTKGPAEYFANIATILTALGLLIKYLNE</sequence>
<comment type="caution">
    <text evidence="1">The sequence shown here is derived from an EMBL/GenBank/DDBJ whole genome shotgun (WGS) entry which is preliminary data.</text>
</comment>
<dbReference type="EMBL" id="BNJR01000004">
    <property type="protein sequence ID" value="GHP13017.1"/>
    <property type="molecule type" value="Genomic_DNA"/>
</dbReference>
<accession>A0ABQ3VXJ2</accession>
<keyword evidence="2" id="KW-1185">Reference proteome</keyword>
<reference evidence="1 2" key="1">
    <citation type="journal article" date="2021" name="Int. J. Syst. Evol. Microbiol.">
        <title>Lentilactobacillus fungorum sp. nov., isolated from spent mushroom substrates.</title>
        <authorList>
            <person name="Tohno M."/>
            <person name="Tanizawa Y."/>
            <person name="Kojima Y."/>
            <person name="Sakamoto M."/>
            <person name="Ohkuma M."/>
            <person name="Kobayashi H."/>
        </authorList>
    </citation>
    <scope>NUCLEOTIDE SEQUENCE [LARGE SCALE GENOMIC DNA]</scope>
    <source>
        <strain evidence="1 2">YK48G</strain>
    </source>
</reference>
<name>A0ABQ3VXJ2_9LACO</name>
<gene>
    <name evidence="1" type="ORF">YK48G_04420</name>
</gene>
<dbReference type="Proteomes" id="UP000604765">
    <property type="component" value="Unassembled WGS sequence"/>
</dbReference>
<evidence type="ECO:0000313" key="1">
    <source>
        <dbReference type="EMBL" id="GHP13017.1"/>
    </source>
</evidence>
<dbReference type="RefSeq" id="WP_203629059.1">
    <property type="nucleotide sequence ID" value="NZ_BNJR01000004.1"/>
</dbReference>
<evidence type="ECO:0000313" key="2">
    <source>
        <dbReference type="Proteomes" id="UP000604765"/>
    </source>
</evidence>
<organism evidence="1 2">
    <name type="scientific">Lentilactobacillus fungorum</name>
    <dbReference type="NCBI Taxonomy" id="2201250"/>
    <lineage>
        <taxon>Bacteria</taxon>
        <taxon>Bacillati</taxon>
        <taxon>Bacillota</taxon>
        <taxon>Bacilli</taxon>
        <taxon>Lactobacillales</taxon>
        <taxon>Lactobacillaceae</taxon>
        <taxon>Lentilactobacillus</taxon>
    </lineage>
</organism>